<accession>A0A1V3U2D5</accession>
<keyword evidence="1" id="KW-0812">Transmembrane</keyword>
<name>A0A1V3U2D5_ELIME</name>
<evidence type="ECO:0000313" key="2">
    <source>
        <dbReference type="EMBL" id="OOH96824.1"/>
    </source>
</evidence>
<organism evidence="2 3">
    <name type="scientific">Elizabethkingia meningoseptica</name>
    <name type="common">Chryseobacterium meningosepticum</name>
    <dbReference type="NCBI Taxonomy" id="238"/>
    <lineage>
        <taxon>Bacteria</taxon>
        <taxon>Pseudomonadati</taxon>
        <taxon>Bacteroidota</taxon>
        <taxon>Flavobacteriia</taxon>
        <taxon>Flavobacteriales</taxon>
        <taxon>Weeksellaceae</taxon>
        <taxon>Elizabethkingia</taxon>
    </lineage>
</organism>
<dbReference type="SUPFAM" id="SSF49464">
    <property type="entry name" value="Carboxypeptidase regulatory domain-like"/>
    <property type="match status" value="1"/>
</dbReference>
<gene>
    <name evidence="2" type="ORF">BMF97_06050</name>
</gene>
<dbReference type="STRING" id="238.BBD35_16060"/>
<reference evidence="2 3" key="1">
    <citation type="submission" date="2016-11" db="EMBL/GenBank/DDBJ databases">
        <title>Genome sequence and comparative genomic analysis of clinical strain Elizabethkingia meningoseptica 61421 PRCM.</title>
        <authorList>
            <person name="Wang M."/>
            <person name="Hu S."/>
            <person name="Cao L."/>
            <person name="Jiang T."/>
            <person name="Zhou Y."/>
            <person name="Ming D."/>
        </authorList>
    </citation>
    <scope>NUCLEOTIDE SEQUENCE [LARGE SCALE GENOMIC DNA]</scope>
    <source>
        <strain evidence="2 3">61421 PRCM</strain>
    </source>
</reference>
<dbReference type="Proteomes" id="UP000188947">
    <property type="component" value="Unassembled WGS sequence"/>
</dbReference>
<evidence type="ECO:0000256" key="1">
    <source>
        <dbReference type="SAM" id="Phobius"/>
    </source>
</evidence>
<feature type="transmembrane region" description="Helical" evidence="1">
    <location>
        <begin position="7"/>
        <end position="25"/>
    </location>
</feature>
<evidence type="ECO:0000313" key="3">
    <source>
        <dbReference type="Proteomes" id="UP000188947"/>
    </source>
</evidence>
<comment type="caution">
    <text evidence="2">The sequence shown here is derived from an EMBL/GenBank/DDBJ whole genome shotgun (WGS) entry which is preliminary data.</text>
</comment>
<keyword evidence="3" id="KW-1185">Reference proteome</keyword>
<sequence>MKGKAKIILITGILIICAVVIYWGLNGVFSRQKHYTNIPELSYYHGIVVDKANKAVQGAEVSSVNDPKTFTQTNKDGYFILKGNNIDVTKPDKIIVKKESMIDTVDTYSFADSGYKTTDKYYYSMKKKDTIILKTIVK</sequence>
<dbReference type="OrthoDB" id="9899931at2"/>
<dbReference type="AlphaFoldDB" id="A0A1V3U2D5"/>
<keyword evidence="1" id="KW-1133">Transmembrane helix</keyword>
<protein>
    <submittedName>
        <fullName evidence="2">Uncharacterized protein</fullName>
    </submittedName>
</protein>
<proteinExistence type="predicted"/>
<dbReference type="InterPro" id="IPR008969">
    <property type="entry name" value="CarboxyPept-like_regulatory"/>
</dbReference>
<dbReference type="EMBL" id="MPOG01000007">
    <property type="protein sequence ID" value="OOH96824.1"/>
    <property type="molecule type" value="Genomic_DNA"/>
</dbReference>
<dbReference type="RefSeq" id="WP_069214576.1">
    <property type="nucleotide sequence ID" value="NZ_CP016378.1"/>
</dbReference>
<keyword evidence="1" id="KW-0472">Membrane</keyword>